<dbReference type="NCBIfam" id="TIGR00756">
    <property type="entry name" value="PPR"/>
    <property type="match status" value="1"/>
</dbReference>
<evidence type="ECO:0008006" key="3">
    <source>
        <dbReference type="Google" id="ProtNLM"/>
    </source>
</evidence>
<dbReference type="Proteomes" id="UP000694005">
    <property type="component" value="Chromosome A03"/>
</dbReference>
<organism evidence="1 2">
    <name type="scientific">Brassica campestris</name>
    <name type="common">Field mustard</name>
    <dbReference type="NCBI Taxonomy" id="3711"/>
    <lineage>
        <taxon>Eukaryota</taxon>
        <taxon>Viridiplantae</taxon>
        <taxon>Streptophyta</taxon>
        <taxon>Embryophyta</taxon>
        <taxon>Tracheophyta</taxon>
        <taxon>Spermatophyta</taxon>
        <taxon>Magnoliopsida</taxon>
        <taxon>eudicotyledons</taxon>
        <taxon>Gunneridae</taxon>
        <taxon>Pentapetalae</taxon>
        <taxon>rosids</taxon>
        <taxon>malvids</taxon>
        <taxon>Brassicales</taxon>
        <taxon>Brassicaceae</taxon>
        <taxon>Brassiceae</taxon>
        <taxon>Brassica</taxon>
    </lineage>
</organism>
<name>A0A8D9GHT0_BRACM</name>
<dbReference type="InterPro" id="IPR002885">
    <property type="entry name" value="PPR_rpt"/>
</dbReference>
<dbReference type="AlphaFoldDB" id="A0A8D9GHT0"/>
<protein>
    <recommendedName>
        <fullName evidence="3">Pentatricopeptide repeat-containing protein</fullName>
    </recommendedName>
</protein>
<evidence type="ECO:0000313" key="2">
    <source>
        <dbReference type="Proteomes" id="UP000694005"/>
    </source>
</evidence>
<gene>
    <name evidence="1" type="ORF">BRAPAZ1V2_A03P21780.2</name>
</gene>
<sequence>MKKKDATPKMLIIYTTVTAGYYREGNLDEVFRLHVQMIEEGSSTI</sequence>
<dbReference type="Pfam" id="PF01535">
    <property type="entry name" value="PPR"/>
    <property type="match status" value="1"/>
</dbReference>
<dbReference type="EMBL" id="LS974619">
    <property type="protein sequence ID" value="CAG7880835.1"/>
    <property type="molecule type" value="Genomic_DNA"/>
</dbReference>
<reference evidence="1 2" key="1">
    <citation type="submission" date="2021-07" db="EMBL/GenBank/DDBJ databases">
        <authorList>
            <consortium name="Genoscope - CEA"/>
            <person name="William W."/>
        </authorList>
    </citation>
    <scope>NUCLEOTIDE SEQUENCE [LARGE SCALE GENOMIC DNA]</scope>
</reference>
<evidence type="ECO:0000313" key="1">
    <source>
        <dbReference type="EMBL" id="CAG7880835.1"/>
    </source>
</evidence>
<proteinExistence type="predicted"/>
<accession>A0A8D9GHT0</accession>
<dbReference type="Gramene" id="A03p21780.2_BraZ1">
    <property type="protein sequence ID" value="A03p21780.2_BraZ1.CDS.1"/>
    <property type="gene ID" value="A03g21780.2_BraZ1"/>
</dbReference>